<name>A0ABP3MWS0_SACER</name>
<proteinExistence type="predicted"/>
<evidence type="ECO:0000256" key="2">
    <source>
        <dbReference type="SAM" id="Phobius"/>
    </source>
</evidence>
<feature type="region of interest" description="Disordered" evidence="1">
    <location>
        <begin position="1"/>
        <end position="24"/>
    </location>
</feature>
<evidence type="ECO:0000313" key="4">
    <source>
        <dbReference type="Proteomes" id="UP001500729"/>
    </source>
</evidence>
<reference evidence="4" key="1">
    <citation type="journal article" date="2019" name="Int. J. Syst. Evol. Microbiol.">
        <title>The Global Catalogue of Microorganisms (GCM) 10K type strain sequencing project: providing services to taxonomists for standard genome sequencing and annotation.</title>
        <authorList>
            <consortium name="The Broad Institute Genomics Platform"/>
            <consortium name="The Broad Institute Genome Sequencing Center for Infectious Disease"/>
            <person name="Wu L."/>
            <person name="Ma J."/>
        </authorList>
    </citation>
    <scope>NUCLEOTIDE SEQUENCE [LARGE SCALE GENOMIC DNA]</scope>
    <source>
        <strain evidence="4">JCM 10303</strain>
    </source>
</reference>
<sequence length="167" mass="17849">MLSERDPRHPEEEENVSETAGAGAELARTERELLRRFDPGSRALVIAGVMLVLVLSSVLPWVGGAAGWQVLVGQADPALHVGLLPRLFSINSTIVGIAVGALALVTRRWAIAWIAALAGVVVSFEGVIAIWSRQTVPNAGPGIGLVLAVVCMFVLAIQWLRIVWSRD</sequence>
<dbReference type="Proteomes" id="UP001500729">
    <property type="component" value="Unassembled WGS sequence"/>
</dbReference>
<feature type="compositionally biased region" description="Basic and acidic residues" evidence="1">
    <location>
        <begin position="1"/>
        <end position="11"/>
    </location>
</feature>
<evidence type="ECO:0000256" key="1">
    <source>
        <dbReference type="SAM" id="MobiDB-lite"/>
    </source>
</evidence>
<dbReference type="EMBL" id="BAAAGS010000015">
    <property type="protein sequence ID" value="GAA0527052.1"/>
    <property type="molecule type" value="Genomic_DNA"/>
</dbReference>
<evidence type="ECO:0000313" key="3">
    <source>
        <dbReference type="EMBL" id="GAA0527052.1"/>
    </source>
</evidence>
<keyword evidence="2" id="KW-0472">Membrane</keyword>
<feature type="transmembrane region" description="Helical" evidence="2">
    <location>
        <begin position="111"/>
        <end position="131"/>
    </location>
</feature>
<comment type="caution">
    <text evidence="3">The sequence shown here is derived from an EMBL/GenBank/DDBJ whole genome shotgun (WGS) entry which is preliminary data.</text>
</comment>
<keyword evidence="2" id="KW-1133">Transmembrane helix</keyword>
<feature type="transmembrane region" description="Helical" evidence="2">
    <location>
        <begin position="43"/>
        <end position="63"/>
    </location>
</feature>
<protein>
    <submittedName>
        <fullName evidence="3">Membrane protein</fullName>
    </submittedName>
</protein>
<feature type="transmembrane region" description="Helical" evidence="2">
    <location>
        <begin position="83"/>
        <end position="104"/>
    </location>
</feature>
<organism evidence="3 4">
    <name type="scientific">Saccharopolyspora erythraea</name>
    <name type="common">Streptomyces erythraeus</name>
    <dbReference type="NCBI Taxonomy" id="1836"/>
    <lineage>
        <taxon>Bacteria</taxon>
        <taxon>Bacillati</taxon>
        <taxon>Actinomycetota</taxon>
        <taxon>Actinomycetes</taxon>
        <taxon>Pseudonocardiales</taxon>
        <taxon>Pseudonocardiaceae</taxon>
        <taxon>Saccharopolyspora</taxon>
    </lineage>
</organism>
<gene>
    <name evidence="3" type="ORF">GCM10009533_28000</name>
</gene>
<accession>A0ABP3MWS0</accession>
<keyword evidence="2" id="KW-0812">Transmembrane</keyword>
<keyword evidence="4" id="KW-1185">Reference proteome</keyword>
<feature type="transmembrane region" description="Helical" evidence="2">
    <location>
        <begin position="143"/>
        <end position="164"/>
    </location>
</feature>